<comment type="caution">
    <text evidence="3">The sequence shown here is derived from an EMBL/GenBank/DDBJ whole genome shotgun (WGS) entry which is preliminary data.</text>
</comment>
<gene>
    <name evidence="3" type="ORF">C7B43_03565</name>
</gene>
<dbReference type="PROSITE" id="PS50887">
    <property type="entry name" value="GGDEF"/>
    <property type="match status" value="1"/>
</dbReference>
<evidence type="ECO:0000259" key="2">
    <source>
        <dbReference type="PROSITE" id="PS50887"/>
    </source>
</evidence>
<dbReference type="InterPro" id="IPR050469">
    <property type="entry name" value="Diguanylate_Cyclase"/>
</dbReference>
<keyword evidence="1" id="KW-1133">Transmembrane helix</keyword>
<dbReference type="NCBIfam" id="TIGR00254">
    <property type="entry name" value="GGDEF"/>
    <property type="match status" value="1"/>
</dbReference>
<dbReference type="PANTHER" id="PTHR45138:SF9">
    <property type="entry name" value="DIGUANYLATE CYCLASE DGCM-RELATED"/>
    <property type="match status" value="1"/>
</dbReference>
<evidence type="ECO:0000256" key="1">
    <source>
        <dbReference type="SAM" id="Phobius"/>
    </source>
</evidence>
<dbReference type="InterPro" id="IPR000160">
    <property type="entry name" value="GGDEF_dom"/>
</dbReference>
<sequence length="147" mass="17354">MPAFWRPRLWLGLAVNVSMMTLLALTVRWLMWHRMLAFWHRRTAVDDMTILLRPAAFWESAEEAIMIQATRPWVIAYCDLDDFKQVNDHYGHAVEDTILRTWGQIFREEALGADIIDRLGGEEVGWWMPSGGRIKRCIKPRRKEKDE</sequence>
<evidence type="ECO:0000313" key="3">
    <source>
        <dbReference type="EMBL" id="PSR31189.1"/>
    </source>
</evidence>
<accession>A0A2T2X9N2</accession>
<proteinExistence type="predicted"/>
<evidence type="ECO:0000313" key="4">
    <source>
        <dbReference type="Proteomes" id="UP000242699"/>
    </source>
</evidence>
<dbReference type="InterPro" id="IPR029787">
    <property type="entry name" value="Nucleotide_cyclase"/>
</dbReference>
<feature type="transmembrane region" description="Helical" evidence="1">
    <location>
        <begin position="12"/>
        <end position="32"/>
    </location>
</feature>
<dbReference type="SUPFAM" id="SSF55073">
    <property type="entry name" value="Nucleotide cyclase"/>
    <property type="match status" value="1"/>
</dbReference>
<dbReference type="InterPro" id="IPR043128">
    <property type="entry name" value="Rev_trsase/Diguanyl_cyclase"/>
</dbReference>
<dbReference type="PANTHER" id="PTHR45138">
    <property type="entry name" value="REGULATORY COMPONENTS OF SENSORY TRANSDUCTION SYSTEM"/>
    <property type="match status" value="1"/>
</dbReference>
<keyword evidence="1" id="KW-0812">Transmembrane</keyword>
<keyword evidence="1" id="KW-0472">Membrane</keyword>
<dbReference type="GO" id="GO:0052621">
    <property type="term" value="F:diguanylate cyclase activity"/>
    <property type="evidence" value="ECO:0007669"/>
    <property type="project" value="TreeGrafter"/>
</dbReference>
<dbReference type="EMBL" id="PXYT01000004">
    <property type="protein sequence ID" value="PSR31189.1"/>
    <property type="molecule type" value="Genomic_DNA"/>
</dbReference>
<protein>
    <recommendedName>
        <fullName evidence="2">GGDEF domain-containing protein</fullName>
    </recommendedName>
</protein>
<dbReference type="AlphaFoldDB" id="A0A2T2X9N2"/>
<dbReference type="Pfam" id="PF00990">
    <property type="entry name" value="GGDEF"/>
    <property type="match status" value="1"/>
</dbReference>
<feature type="domain" description="GGDEF" evidence="2">
    <location>
        <begin position="71"/>
        <end position="147"/>
    </location>
</feature>
<name>A0A2T2X9N2_9FIRM</name>
<dbReference type="Proteomes" id="UP000242699">
    <property type="component" value="Unassembled WGS sequence"/>
</dbReference>
<dbReference type="Gene3D" id="3.30.70.270">
    <property type="match status" value="1"/>
</dbReference>
<organism evidence="3 4">
    <name type="scientific">Sulfobacillus benefaciens</name>
    <dbReference type="NCBI Taxonomy" id="453960"/>
    <lineage>
        <taxon>Bacteria</taxon>
        <taxon>Bacillati</taxon>
        <taxon>Bacillota</taxon>
        <taxon>Clostridia</taxon>
        <taxon>Eubacteriales</taxon>
        <taxon>Clostridiales Family XVII. Incertae Sedis</taxon>
        <taxon>Sulfobacillus</taxon>
    </lineage>
</organism>
<reference evidence="3 4" key="1">
    <citation type="journal article" date="2014" name="BMC Genomics">
        <title>Comparison of environmental and isolate Sulfobacillus genomes reveals diverse carbon, sulfur, nitrogen, and hydrogen metabolisms.</title>
        <authorList>
            <person name="Justice N.B."/>
            <person name="Norman A."/>
            <person name="Brown C.T."/>
            <person name="Singh A."/>
            <person name="Thomas B.C."/>
            <person name="Banfield J.F."/>
        </authorList>
    </citation>
    <scope>NUCLEOTIDE SEQUENCE [LARGE SCALE GENOMIC DNA]</scope>
    <source>
        <strain evidence="3">AMDSBA1</strain>
    </source>
</reference>